<proteinExistence type="predicted"/>
<organism evidence="3 4">
    <name type="scientific">Cryptococcus tetragattii IND107</name>
    <dbReference type="NCBI Taxonomy" id="1296105"/>
    <lineage>
        <taxon>Eukaryota</taxon>
        <taxon>Fungi</taxon>
        <taxon>Dikarya</taxon>
        <taxon>Basidiomycota</taxon>
        <taxon>Agaricomycotina</taxon>
        <taxon>Tremellomycetes</taxon>
        <taxon>Tremellales</taxon>
        <taxon>Cryptococcaceae</taxon>
        <taxon>Cryptococcus</taxon>
        <taxon>Cryptococcus gattii species complex</taxon>
    </lineage>
</organism>
<feature type="region of interest" description="Disordered" evidence="2">
    <location>
        <begin position="382"/>
        <end position="401"/>
    </location>
</feature>
<gene>
    <name evidence="3" type="ORF">I308_102565</name>
</gene>
<accession>A0ABR3BTX4</accession>
<feature type="region of interest" description="Disordered" evidence="2">
    <location>
        <begin position="48"/>
        <end position="181"/>
    </location>
</feature>
<evidence type="ECO:0000256" key="2">
    <source>
        <dbReference type="SAM" id="MobiDB-lite"/>
    </source>
</evidence>
<dbReference type="GeneID" id="91989422"/>
<reference evidence="3" key="2">
    <citation type="submission" date="2024-01" db="EMBL/GenBank/DDBJ databases">
        <title>Comparative genomics of Cryptococcus and Kwoniella reveals pathogenesis evolution and contrasting modes of karyotype evolution via chromosome fusion or intercentromeric recombination.</title>
        <authorList>
            <person name="Coelho M.A."/>
            <person name="David-Palma M."/>
            <person name="Shea T."/>
            <person name="Bowers K."/>
            <person name="Mcginley-Smith S."/>
            <person name="Mohammad A.W."/>
            <person name="Gnirke A."/>
            <person name="Yurkov A.M."/>
            <person name="Nowrousian M."/>
            <person name="Sun S."/>
            <person name="Cuomo C.A."/>
            <person name="Heitman J."/>
        </authorList>
    </citation>
    <scope>NUCLEOTIDE SEQUENCE</scope>
    <source>
        <strain evidence="3">IND107</strain>
    </source>
</reference>
<feature type="region of interest" description="Disordered" evidence="2">
    <location>
        <begin position="532"/>
        <end position="560"/>
    </location>
</feature>
<reference evidence="3" key="1">
    <citation type="submission" date="2015-01" db="EMBL/GenBank/DDBJ databases">
        <authorList>
            <consortium name="The Broad Institute Genomics Platform"/>
            <person name="Cuomo C."/>
            <person name="Litvintseva A."/>
            <person name="Chen Y."/>
            <person name="Heitman J."/>
            <person name="Sun S."/>
            <person name="Springer D."/>
            <person name="Dromer F."/>
            <person name="Young S."/>
            <person name="Zeng Q."/>
            <person name="Gargeya S."/>
            <person name="Abouelleil A."/>
            <person name="Alvarado L."/>
            <person name="Chapman S.B."/>
            <person name="Gainer-Dewar J."/>
            <person name="Goldberg J."/>
            <person name="Griggs A."/>
            <person name="Gujja S."/>
            <person name="Hansen M."/>
            <person name="Howarth C."/>
            <person name="Imamovic A."/>
            <person name="Larimer J."/>
            <person name="Murphy C."/>
            <person name="Naylor J."/>
            <person name="Pearson M."/>
            <person name="Priest M."/>
            <person name="Roberts A."/>
            <person name="Saif S."/>
            <person name="Shea T."/>
            <person name="Sykes S."/>
            <person name="Wortman J."/>
            <person name="Nusbaum C."/>
            <person name="Birren B."/>
        </authorList>
    </citation>
    <scope>NUCLEOTIDE SEQUENCE</scope>
    <source>
        <strain evidence="3">IND107</strain>
    </source>
</reference>
<name>A0ABR3BTX4_9TREE</name>
<dbReference type="RefSeq" id="XP_066614579.1">
    <property type="nucleotide sequence ID" value="XM_066757110.1"/>
</dbReference>
<sequence length="727" mass="78596">MTSDGSNWVVPHRDWSCTPITASEAVQLGLVGLLTRPVIKAVFPSERAISTSHQEQSRDKSIQAAETSPVSTGATSELSDTQWSPTTPGPPVLQPVVTLPQDESAPSRSIQEKAEDSTQLLLFPEPTLRGDLASTNPDPVAIPTTAKETQIPEQPMDRFSGDSLDASTQQQSNIGLSTPQPVVPEFEPTTMAIAPANSEHDTLLANRAADLNLNNRPASRNTRRSSRANGIKAGAGKGVWDLEDGENSGGKGVSDYAGRDGDRASMNRGENGNNPGLGSVLDADPKNFRDEAYGDNERPNMNLRPSRSYIKPVPIVTTYDPQLPDGGSIKRRSVAGSAQSPSYKRPSSRAASIDNEPLQKSMNPRRESKTGSVRSNAYVADYHPNGYENQAPRPPSRTASARNRQFNEAGAAGVGAAVGGLAVGEVVSQQRQRELQGGNSRRNSGVALQDSGAVPRATTTFEEPSDNQQGPGARAVSPRPQSAFGHRPQPQLLAINEGQGEYQQQDGRDSRAGVLGRNGTVISRANTLGRNGTLSRGANGGTIGSRKGAFGRGAGASIGTQPEEVLGRDDIHTRAELSERILDDATLHRLSTMEKKDARRLTKIIKKEAKTEAQAVQTSIKELERLCTLQKEAAAAERKSQLRLTKWTTKEHKARMRFLKEKERYERIEGELRNAENDFEERRDHAAGLTAQVAEKTQDLDDLRAQKAADDREREVKILALKNPAHS</sequence>
<feature type="region of interest" description="Disordered" evidence="2">
    <location>
        <begin position="241"/>
        <end position="373"/>
    </location>
</feature>
<keyword evidence="4" id="KW-1185">Reference proteome</keyword>
<keyword evidence="1" id="KW-0175">Coiled coil</keyword>
<comment type="caution">
    <text evidence="3">The sequence shown here is derived from an EMBL/GenBank/DDBJ whole genome shotgun (WGS) entry which is preliminary data.</text>
</comment>
<evidence type="ECO:0000313" key="4">
    <source>
        <dbReference type="Proteomes" id="UP000054399"/>
    </source>
</evidence>
<feature type="region of interest" description="Disordered" evidence="2">
    <location>
        <begin position="432"/>
        <end position="486"/>
    </location>
</feature>
<evidence type="ECO:0008006" key="5">
    <source>
        <dbReference type="Google" id="ProtNLM"/>
    </source>
</evidence>
<evidence type="ECO:0000313" key="3">
    <source>
        <dbReference type="EMBL" id="KAL0250392.1"/>
    </source>
</evidence>
<dbReference type="Proteomes" id="UP000054399">
    <property type="component" value="Unassembled WGS sequence"/>
</dbReference>
<feature type="compositionally biased region" description="Basic and acidic residues" evidence="2">
    <location>
        <begin position="283"/>
        <end position="298"/>
    </location>
</feature>
<dbReference type="EMBL" id="ATAM02000004">
    <property type="protein sequence ID" value="KAL0250392.1"/>
    <property type="molecule type" value="Genomic_DNA"/>
</dbReference>
<feature type="coiled-coil region" evidence="1">
    <location>
        <begin position="658"/>
        <end position="713"/>
    </location>
</feature>
<feature type="compositionally biased region" description="Polar residues" evidence="2">
    <location>
        <begin position="64"/>
        <end position="84"/>
    </location>
</feature>
<feature type="compositionally biased region" description="Polar residues" evidence="2">
    <location>
        <begin position="457"/>
        <end position="470"/>
    </location>
</feature>
<protein>
    <recommendedName>
        <fullName evidence="5">DNA binding protein Ncp1</fullName>
    </recommendedName>
</protein>
<evidence type="ECO:0000256" key="1">
    <source>
        <dbReference type="SAM" id="Coils"/>
    </source>
</evidence>
<feature type="compositionally biased region" description="Polar residues" evidence="2">
    <location>
        <begin position="165"/>
        <end position="180"/>
    </location>
</feature>